<comment type="similarity">
    <text evidence="1">Belongs to the RecJ family.</text>
</comment>
<dbReference type="Gene3D" id="2.40.50.460">
    <property type="match status" value="1"/>
</dbReference>
<dbReference type="AlphaFoldDB" id="A0A2H0BFC9"/>
<dbReference type="GO" id="GO:0008409">
    <property type="term" value="F:5'-3' exonuclease activity"/>
    <property type="evidence" value="ECO:0007669"/>
    <property type="project" value="InterPro"/>
</dbReference>
<evidence type="ECO:0000259" key="7">
    <source>
        <dbReference type="Pfam" id="PF02272"/>
    </source>
</evidence>
<dbReference type="EMBL" id="PCSU01000062">
    <property type="protein sequence ID" value="PIP56334.1"/>
    <property type="molecule type" value="Genomic_DNA"/>
</dbReference>
<dbReference type="Pfam" id="PF17768">
    <property type="entry name" value="RecJ_OB"/>
    <property type="match status" value="1"/>
</dbReference>
<dbReference type="InterPro" id="IPR003156">
    <property type="entry name" value="DHHA1_dom"/>
</dbReference>
<evidence type="ECO:0000256" key="5">
    <source>
        <dbReference type="ARBA" id="ARBA00022839"/>
    </source>
</evidence>
<dbReference type="GO" id="GO:0006310">
    <property type="term" value="P:DNA recombination"/>
    <property type="evidence" value="ECO:0007669"/>
    <property type="project" value="InterPro"/>
</dbReference>
<dbReference type="InterPro" id="IPR041122">
    <property type="entry name" value="RecJ_OB"/>
</dbReference>
<evidence type="ECO:0000256" key="2">
    <source>
        <dbReference type="ARBA" id="ARBA00019841"/>
    </source>
</evidence>
<comment type="caution">
    <text evidence="9">The sequence shown here is derived from an EMBL/GenBank/DDBJ whole genome shotgun (WGS) entry which is preliminary data.</text>
</comment>
<dbReference type="Proteomes" id="UP000228495">
    <property type="component" value="Unassembled WGS sequence"/>
</dbReference>
<dbReference type="SUPFAM" id="SSF64182">
    <property type="entry name" value="DHH phosphoesterases"/>
    <property type="match status" value="1"/>
</dbReference>
<keyword evidence="5 9" id="KW-0269">Exonuclease</keyword>
<dbReference type="Gene3D" id="3.90.1640.30">
    <property type="match status" value="1"/>
</dbReference>
<dbReference type="GO" id="GO:0006281">
    <property type="term" value="P:DNA repair"/>
    <property type="evidence" value="ECO:0007669"/>
    <property type="project" value="InterPro"/>
</dbReference>
<gene>
    <name evidence="9" type="primary">recJ</name>
    <name evidence="9" type="ORF">COX05_03640</name>
</gene>
<dbReference type="GO" id="GO:0003676">
    <property type="term" value="F:nucleic acid binding"/>
    <property type="evidence" value="ECO:0007669"/>
    <property type="project" value="InterPro"/>
</dbReference>
<feature type="domain" description="RecJ OB" evidence="8">
    <location>
        <begin position="458"/>
        <end position="558"/>
    </location>
</feature>
<reference evidence="9 10" key="1">
    <citation type="submission" date="2017-09" db="EMBL/GenBank/DDBJ databases">
        <title>Depth-based differentiation of microbial function through sediment-hosted aquifers and enrichment of novel symbionts in the deep terrestrial subsurface.</title>
        <authorList>
            <person name="Probst A.J."/>
            <person name="Ladd B."/>
            <person name="Jarett J.K."/>
            <person name="Geller-Mcgrath D.E."/>
            <person name="Sieber C.M."/>
            <person name="Emerson J.B."/>
            <person name="Anantharaman K."/>
            <person name="Thomas B.C."/>
            <person name="Malmstrom R."/>
            <person name="Stieglmeier M."/>
            <person name="Klingl A."/>
            <person name="Woyke T."/>
            <person name="Ryan C.M."/>
            <person name="Banfield J.F."/>
        </authorList>
    </citation>
    <scope>NUCLEOTIDE SEQUENCE [LARGE SCALE GENOMIC DNA]</scope>
    <source>
        <strain evidence="9">CG22_combo_CG10-13_8_21_14_all_39_12</strain>
    </source>
</reference>
<evidence type="ECO:0000313" key="10">
    <source>
        <dbReference type="Proteomes" id="UP000228495"/>
    </source>
</evidence>
<dbReference type="Pfam" id="PF02272">
    <property type="entry name" value="DHHA1"/>
    <property type="match status" value="1"/>
</dbReference>
<dbReference type="NCBIfam" id="TIGR00644">
    <property type="entry name" value="recJ"/>
    <property type="match status" value="1"/>
</dbReference>
<dbReference type="Pfam" id="PF01368">
    <property type="entry name" value="DHH"/>
    <property type="match status" value="1"/>
</dbReference>
<dbReference type="PANTHER" id="PTHR30255:SF2">
    <property type="entry name" value="SINGLE-STRANDED-DNA-SPECIFIC EXONUCLEASE RECJ"/>
    <property type="match status" value="1"/>
</dbReference>
<keyword evidence="4" id="KW-0378">Hydrolase</keyword>
<dbReference type="InterPro" id="IPR001667">
    <property type="entry name" value="DDH_dom"/>
</dbReference>
<organism evidence="9 10">
    <name type="scientific">candidate division WWE3 bacterium CG22_combo_CG10-13_8_21_14_all_39_12</name>
    <dbReference type="NCBI Taxonomy" id="1975094"/>
    <lineage>
        <taxon>Bacteria</taxon>
        <taxon>Katanobacteria</taxon>
    </lineage>
</organism>
<feature type="domain" description="DDH" evidence="6">
    <location>
        <begin position="73"/>
        <end position="202"/>
    </location>
</feature>
<name>A0A2H0BFC9_UNCKA</name>
<keyword evidence="3" id="KW-0540">Nuclease</keyword>
<sequence length="565" mass="62060">MPWTSRLTIESLSSPDELTQLILDSRNINNVEGFLSPSPINSEFVNNVSLLFGDQLQIATDTILGAIESNTAIVIHGDYDVDGVSATAILWEAVYNDLGYENIKPFIPHRVDHGYGLSEESISDIEKQLSDRGEKPGVLISVDCGITGKDATEYAKQKGFTVIITDHHTRPDNDTDLPQATAVLHSYKLCGAGVSWVMASALRKRHFELSNPNSLVDETIFLEGVDLVALATLADVQELTDFNRSLVTEGLKQLTSTNRAGLLALYQLSDIVGKEIGPFEVGWVIAPRINASGRLDHALDALRLLVVQNNTQARQLAMRLNDLNIKRQKFTKDAVEEAIEMVEANWNKTSPILVYSDHWHEGVIGLIAGKLTQIYKTPTLALTIVDGEAKGSARSVQGINIVDLLKRFEDLFTNMGGHAQAAGCSLHAHDVEILVENMSGIDLTQEYNMDEIQHVVADCEIPLSLVTLEQYEALRKLEPFGMGNLQPTFISKNVPLTEVRAVGKTETHLKLRFDSLNGIGFGLAVDNADLLEGDMVDVLYTIDKNEYNGRTSVQVKVDAIQKTGS</sequence>
<accession>A0A2H0BFC9</accession>
<protein>
    <recommendedName>
        <fullName evidence="2">Single-stranded-DNA-specific exonuclease RecJ</fullName>
    </recommendedName>
</protein>
<evidence type="ECO:0000256" key="4">
    <source>
        <dbReference type="ARBA" id="ARBA00022801"/>
    </source>
</evidence>
<evidence type="ECO:0000256" key="3">
    <source>
        <dbReference type="ARBA" id="ARBA00022722"/>
    </source>
</evidence>
<dbReference type="InterPro" id="IPR004610">
    <property type="entry name" value="RecJ"/>
</dbReference>
<dbReference type="InterPro" id="IPR038763">
    <property type="entry name" value="DHH_sf"/>
</dbReference>
<evidence type="ECO:0000259" key="8">
    <source>
        <dbReference type="Pfam" id="PF17768"/>
    </source>
</evidence>
<feature type="domain" description="DHHA1" evidence="7">
    <location>
        <begin position="354"/>
        <end position="436"/>
    </location>
</feature>
<evidence type="ECO:0000256" key="1">
    <source>
        <dbReference type="ARBA" id="ARBA00005915"/>
    </source>
</evidence>
<proteinExistence type="inferred from homology"/>
<evidence type="ECO:0000313" key="9">
    <source>
        <dbReference type="EMBL" id="PIP56334.1"/>
    </source>
</evidence>
<dbReference type="PANTHER" id="PTHR30255">
    <property type="entry name" value="SINGLE-STRANDED-DNA-SPECIFIC EXONUCLEASE RECJ"/>
    <property type="match status" value="1"/>
</dbReference>
<evidence type="ECO:0000259" key="6">
    <source>
        <dbReference type="Pfam" id="PF01368"/>
    </source>
</evidence>
<dbReference type="InterPro" id="IPR051673">
    <property type="entry name" value="SSDNA_exonuclease_RecJ"/>
</dbReference>